<protein>
    <submittedName>
        <fullName evidence="2">Uncharacterized protein</fullName>
    </submittedName>
</protein>
<organism evidence="2">
    <name type="scientific">Amorphochlora amoebiformis</name>
    <dbReference type="NCBI Taxonomy" id="1561963"/>
    <lineage>
        <taxon>Eukaryota</taxon>
        <taxon>Sar</taxon>
        <taxon>Rhizaria</taxon>
        <taxon>Cercozoa</taxon>
        <taxon>Chlorarachniophyceae</taxon>
        <taxon>Amorphochlora</taxon>
    </lineage>
</organism>
<dbReference type="AlphaFoldDB" id="A0A7S0D4Q8"/>
<proteinExistence type="predicted"/>
<dbReference type="EMBL" id="HBEM01008927">
    <property type="protein sequence ID" value="CAD8441307.1"/>
    <property type="molecule type" value="Transcribed_RNA"/>
</dbReference>
<feature type="region of interest" description="Disordered" evidence="1">
    <location>
        <begin position="1"/>
        <end position="85"/>
    </location>
</feature>
<sequence>MSSSVVFGGGPGMSQSKSTRVTTDSQGRRVTEEITRTTKADGSVEEVVKKRTGDGRVQESKRTLPKLEGSKSQAGNNIKRGGPFGDIGGGFFDSFFGGGGRGGFGFDDDSDDIGPGGP</sequence>
<feature type="compositionally biased region" description="Basic and acidic residues" evidence="1">
    <location>
        <begin position="26"/>
        <end position="39"/>
    </location>
</feature>
<reference evidence="2" key="1">
    <citation type="submission" date="2021-01" db="EMBL/GenBank/DDBJ databases">
        <authorList>
            <person name="Corre E."/>
            <person name="Pelletier E."/>
            <person name="Niang G."/>
            <person name="Scheremetjew M."/>
            <person name="Finn R."/>
            <person name="Kale V."/>
            <person name="Holt S."/>
            <person name="Cochrane G."/>
            <person name="Meng A."/>
            <person name="Brown T."/>
            <person name="Cohen L."/>
        </authorList>
    </citation>
    <scope>NUCLEOTIDE SEQUENCE</scope>
    <source>
        <strain evidence="2">CCMP2058</strain>
    </source>
</reference>
<evidence type="ECO:0000256" key="1">
    <source>
        <dbReference type="SAM" id="MobiDB-lite"/>
    </source>
</evidence>
<accession>A0A7S0D4Q8</accession>
<gene>
    <name evidence="2" type="ORF">LAMO00422_LOCUS6217</name>
</gene>
<feature type="compositionally biased region" description="Polar residues" evidence="1">
    <location>
        <begin position="13"/>
        <end position="25"/>
    </location>
</feature>
<name>A0A7S0D4Q8_9EUKA</name>
<feature type="compositionally biased region" description="Basic and acidic residues" evidence="1">
    <location>
        <begin position="46"/>
        <end position="62"/>
    </location>
</feature>
<evidence type="ECO:0000313" key="2">
    <source>
        <dbReference type="EMBL" id="CAD8441307.1"/>
    </source>
</evidence>